<evidence type="ECO:0000256" key="2">
    <source>
        <dbReference type="ARBA" id="ARBA00023306"/>
    </source>
</evidence>
<dbReference type="GO" id="GO:0019903">
    <property type="term" value="F:protein phosphatase binding"/>
    <property type="evidence" value="ECO:0007669"/>
    <property type="project" value="InterPro"/>
</dbReference>
<feature type="compositionally biased region" description="Basic and acidic residues" evidence="3">
    <location>
        <begin position="187"/>
        <end position="200"/>
    </location>
</feature>
<evidence type="ECO:0000313" key="4">
    <source>
        <dbReference type="EMBL" id="CAI4034326.1"/>
    </source>
</evidence>
<feature type="region of interest" description="Disordered" evidence="3">
    <location>
        <begin position="154"/>
        <end position="200"/>
    </location>
</feature>
<feature type="region of interest" description="Disordered" evidence="3">
    <location>
        <begin position="937"/>
        <end position="960"/>
    </location>
</feature>
<evidence type="ECO:0000256" key="3">
    <source>
        <dbReference type="SAM" id="MobiDB-lite"/>
    </source>
</evidence>
<sequence length="1058" mass="121128">MSGSFWKFGQDFSSQSSLSKLLNRAFIKIDDEHITAETKGKTDTSSTDESLESASFRSADEDEGDRELPNTEEEYEAYKPNLYLLDELLDDEELYTELMCSNFKLLVYLKYPEVLSRLIDYVRNNTILDSGIDRFISEGNNLVHVQDKDITEDLENDKKGAKSTNGNFENKDEIHSDKEEEIESEEKDSASEDTRVTLPHEIEEHDDIRRARIAAEILSADVWPISSALIENEVLLTKLWSILNHPSPLSIEASTYFMKINERLLDMNMDGIIEFILKKKHIVDDFLAHIDNPPLMDFLLKVISTDKPEISNGVVKLFKRQNLVPKLIHLLDPMFDSSTQSAAGDFLKALVTISGNCPNEIASSIGPNELTRQLVSPDMMEQLMDIMLKGGTSLNNGVGIIIELIRKNNSDYDAIQTNYTTIKSHPPTDRDPIYLGYLVKMFSERMPEFNKILTEKKIPLLRTSYGTIEPLGFERFKICELIAELLHCSNMTLLNEPSGYSIVRERDVERERIFNVENNVNSNDYSEFKEKENENETNLDEEEEDTNRVESADTSIDGEEVIDKLNSLQIETNKGNQKLNDEEKDGAMLNFNSGDPEDEGNENPFEPQYSDVILDSSDMEKKFRVSPNIGDQLKIALQDTRVIDTMLEMFFHFQWNNFLHNVVYDVVQQIFNGPLKVGYNRFLLSDLLTNIRLTDMIINGNKECIKYEEAHNSRLGYMGHLTLIAEEVTKFTAYIEEMNISFENTEVMSSFFENKWIKYTEDVLEDLKEKYNAILGDVAEDGEILEDEEDDALYEKGKHSVSTVDDYINDIMQMDNVRNQGDDDQGEEYASFDEDEPQSYCNDTSIKRKESDPSNDGSEQAQLYYEYVSEDGTRTRLNFDPVPDSTKKALDEADSNDKIPLKLKRSFTDACKSEIIPSGTVHAEEESVFQLSTELSDGWESSPLNSVPKRASPSKNGVDSPIFQHQFELNSPIDQCGGRKDEILNTDRNDYDIEEYDELSDDSDEEYENCEDEDNLDYTASNAYALCRSKSKDKISWDEEEQARLMGVVKFNSEHYRD</sequence>
<dbReference type="GO" id="GO:0005634">
    <property type="term" value="C:nucleus"/>
    <property type="evidence" value="ECO:0007669"/>
    <property type="project" value="TreeGrafter"/>
</dbReference>
<proteinExistence type="inferred from homology"/>
<gene>
    <name evidence="4" type="primary">SMKI10G1130</name>
    <name evidence="4" type="ORF">SMKI_10G1130</name>
</gene>
<evidence type="ECO:0000256" key="1">
    <source>
        <dbReference type="ARBA" id="ARBA00006180"/>
    </source>
</evidence>
<feature type="compositionally biased region" description="Acidic residues" evidence="3">
    <location>
        <begin position="60"/>
        <end position="73"/>
    </location>
</feature>
<organism evidence="4 5">
    <name type="scientific">Saccharomyces mikatae IFO 1815</name>
    <dbReference type="NCBI Taxonomy" id="226126"/>
    <lineage>
        <taxon>Eukaryota</taxon>
        <taxon>Fungi</taxon>
        <taxon>Dikarya</taxon>
        <taxon>Ascomycota</taxon>
        <taxon>Saccharomycotina</taxon>
        <taxon>Saccharomycetes</taxon>
        <taxon>Saccharomycetales</taxon>
        <taxon>Saccharomycetaceae</taxon>
        <taxon>Saccharomyces</taxon>
    </lineage>
</organism>
<dbReference type="GO" id="GO:0005829">
    <property type="term" value="C:cytosol"/>
    <property type="evidence" value="ECO:0007669"/>
    <property type="project" value="TreeGrafter"/>
</dbReference>
<dbReference type="Proteomes" id="UP001161438">
    <property type="component" value="Chromosome 10"/>
</dbReference>
<feature type="compositionally biased region" description="Acidic residues" evidence="3">
    <location>
        <begin position="822"/>
        <end position="837"/>
    </location>
</feature>
<comment type="similarity">
    <text evidence="1">Belongs to the SAPS family.</text>
</comment>
<evidence type="ECO:0000313" key="5">
    <source>
        <dbReference type="Proteomes" id="UP001161438"/>
    </source>
</evidence>
<feature type="compositionally biased region" description="Acidic residues" evidence="3">
    <location>
        <begin position="535"/>
        <end position="545"/>
    </location>
</feature>
<accession>A0AA35IP52</accession>
<dbReference type="GO" id="GO:0019888">
    <property type="term" value="F:protein phosphatase regulator activity"/>
    <property type="evidence" value="ECO:0007669"/>
    <property type="project" value="TreeGrafter"/>
</dbReference>
<dbReference type="EMBL" id="OX365766">
    <property type="protein sequence ID" value="CAI4034326.1"/>
    <property type="molecule type" value="Genomic_DNA"/>
</dbReference>
<feature type="region of interest" description="Disordered" evidence="3">
    <location>
        <begin position="37"/>
        <end position="73"/>
    </location>
</feature>
<protein>
    <recommendedName>
        <fullName evidence="6">Sap185p</fullName>
    </recommendedName>
</protein>
<evidence type="ECO:0008006" key="6">
    <source>
        <dbReference type="Google" id="ProtNLM"/>
    </source>
</evidence>
<feature type="region of interest" description="Disordered" evidence="3">
    <location>
        <begin position="817"/>
        <end position="859"/>
    </location>
</feature>
<feature type="compositionally biased region" description="Low complexity" evidence="3">
    <location>
        <begin position="43"/>
        <end position="55"/>
    </location>
</feature>
<feature type="compositionally biased region" description="Basic and acidic residues" evidence="3">
    <location>
        <begin position="169"/>
        <end position="178"/>
    </location>
</feature>
<dbReference type="GeneID" id="80919143"/>
<keyword evidence="2" id="KW-0131">Cell cycle</keyword>
<dbReference type="InterPro" id="IPR007587">
    <property type="entry name" value="SAPS"/>
</dbReference>
<name>A0AA35IP52_SACMI</name>
<dbReference type="RefSeq" id="XP_056077447.1">
    <property type="nucleotide sequence ID" value="XM_056223427.1"/>
</dbReference>
<feature type="region of interest" description="Disordered" evidence="3">
    <location>
        <begin position="524"/>
        <end position="552"/>
    </location>
</feature>
<dbReference type="PANTHER" id="PTHR12634:SF8">
    <property type="entry name" value="FIERY MOUNTAIN, ISOFORM D"/>
    <property type="match status" value="1"/>
</dbReference>
<keyword evidence="5" id="KW-1185">Reference proteome</keyword>
<dbReference type="PANTHER" id="PTHR12634">
    <property type="entry name" value="SIT4 YEAST -ASSOCIATING PROTEIN-RELATED"/>
    <property type="match status" value="1"/>
</dbReference>
<reference evidence="4" key="1">
    <citation type="submission" date="2022-10" db="EMBL/GenBank/DDBJ databases">
        <authorList>
            <person name="Byrne P K."/>
        </authorList>
    </citation>
    <scope>NUCLEOTIDE SEQUENCE</scope>
    <source>
        <strain evidence="4">IFO1815</strain>
    </source>
</reference>
<dbReference type="AlphaFoldDB" id="A0AA35IP52"/>
<dbReference type="Pfam" id="PF04499">
    <property type="entry name" value="SAPS"/>
    <property type="match status" value="1"/>
</dbReference>